<protein>
    <submittedName>
        <fullName evidence="1">Bifunctional protein: zinc-containing alcohol dehydrogenase quinone oxidoreductase ( NADPH:quinone reductase) Similar to arginate lyase</fullName>
    </submittedName>
</protein>
<reference evidence="1 2" key="1">
    <citation type="submission" date="2013-01" db="EMBL/GenBank/DDBJ databases">
        <authorList>
            <person name="Bench S."/>
        </authorList>
    </citation>
    <scope>NUCLEOTIDE SEQUENCE [LARGE SCALE GENOMIC DNA]</scope>
    <source>
        <strain evidence="1 2">WH 8502</strain>
    </source>
</reference>
<dbReference type="GO" id="GO:0016829">
    <property type="term" value="F:lyase activity"/>
    <property type="evidence" value="ECO:0007669"/>
    <property type="project" value="UniProtKB-KW"/>
</dbReference>
<proteinExistence type="predicted"/>
<organism evidence="1 2">
    <name type="scientific">Crocosphaera watsonii WH 8502</name>
    <dbReference type="NCBI Taxonomy" id="423474"/>
    <lineage>
        <taxon>Bacteria</taxon>
        <taxon>Bacillati</taxon>
        <taxon>Cyanobacteriota</taxon>
        <taxon>Cyanophyceae</taxon>
        <taxon>Oscillatoriophycideae</taxon>
        <taxon>Chroococcales</taxon>
        <taxon>Aphanothecaceae</taxon>
        <taxon>Crocosphaera</taxon>
    </lineage>
</organism>
<dbReference type="Gene3D" id="3.90.180.10">
    <property type="entry name" value="Medium-chain alcohol dehydrogenases, catalytic domain"/>
    <property type="match status" value="1"/>
</dbReference>
<dbReference type="AlphaFoldDB" id="T2I812"/>
<reference evidence="1 2" key="2">
    <citation type="submission" date="2013-09" db="EMBL/GenBank/DDBJ databases">
        <title>Whole genome comparison of six Crocosphaera watsonii strains with differing phenotypes.</title>
        <authorList>
            <person name="Bench S.R."/>
            <person name="Heller P."/>
            <person name="Frank I."/>
            <person name="Arciniega M."/>
            <person name="Shilova I.N."/>
            <person name="Zehr J.P."/>
        </authorList>
    </citation>
    <scope>NUCLEOTIDE SEQUENCE [LARGE SCALE GENOMIC DNA]</scope>
    <source>
        <strain evidence="1 2">WH 8502</strain>
    </source>
</reference>
<evidence type="ECO:0000313" key="1">
    <source>
        <dbReference type="EMBL" id="CCQ49118.1"/>
    </source>
</evidence>
<dbReference type="Proteomes" id="UP000018348">
    <property type="component" value="Unassembled WGS sequence"/>
</dbReference>
<sequence length="60" mass="6878">MLHNFKREKHGEILRNLSQIVESGGLRPVLDEEKYSLEQVAQAYARLESRQAIGKVVVEN</sequence>
<gene>
    <name evidence="1" type="ORF">CWATWH8502_2306</name>
</gene>
<comment type="caution">
    <text evidence="1">The sequence shown here is derived from an EMBL/GenBank/DDBJ whole genome shotgun (WGS) entry which is preliminary data.</text>
</comment>
<accession>T2I812</accession>
<evidence type="ECO:0000313" key="2">
    <source>
        <dbReference type="Proteomes" id="UP000018348"/>
    </source>
</evidence>
<name>T2I812_CROWT</name>
<keyword evidence="1" id="KW-0456">Lyase</keyword>
<dbReference type="Pfam" id="PF13602">
    <property type="entry name" value="ADH_zinc_N_2"/>
    <property type="match status" value="1"/>
</dbReference>
<dbReference type="EMBL" id="CAQK01000071">
    <property type="protein sequence ID" value="CCQ49118.1"/>
    <property type="molecule type" value="Genomic_DNA"/>
</dbReference>